<evidence type="ECO:0000313" key="7">
    <source>
        <dbReference type="EMBL" id="RHW41699.1"/>
    </source>
</evidence>
<feature type="DNA-binding region" description="H-T-H motif" evidence="5">
    <location>
        <begin position="25"/>
        <end position="44"/>
    </location>
</feature>
<evidence type="ECO:0000313" key="8">
    <source>
        <dbReference type="Proteomes" id="UP000284416"/>
    </source>
</evidence>
<reference evidence="7 8" key="1">
    <citation type="journal article" date="2017" name="Int. J. Syst. Evol. Microbiol.">
        <title>Bacillus notoginsengisoli sp. nov., a novel bacterium isolated from the rhizosphere of Panax notoginseng.</title>
        <authorList>
            <person name="Zhang M.Y."/>
            <person name="Cheng J."/>
            <person name="Cai Y."/>
            <person name="Zhang T.Y."/>
            <person name="Wu Y.Y."/>
            <person name="Manikprabhu D."/>
            <person name="Li W.J."/>
            <person name="Zhang Y.X."/>
        </authorList>
    </citation>
    <scope>NUCLEOTIDE SEQUENCE [LARGE SCALE GENOMIC DNA]</scope>
    <source>
        <strain evidence="7 8">JCM 30743</strain>
    </source>
</reference>
<evidence type="ECO:0000256" key="4">
    <source>
        <dbReference type="ARBA" id="ARBA00023163"/>
    </source>
</evidence>
<dbReference type="OrthoDB" id="9812993at2"/>
<keyword evidence="1" id="KW-0678">Repressor</keyword>
<feature type="domain" description="HTH tetR-type" evidence="6">
    <location>
        <begin position="2"/>
        <end position="62"/>
    </location>
</feature>
<gene>
    <name evidence="7" type="ORF">D1B31_08280</name>
</gene>
<dbReference type="Pfam" id="PF00440">
    <property type="entry name" value="TetR_N"/>
    <property type="match status" value="1"/>
</dbReference>
<evidence type="ECO:0000256" key="5">
    <source>
        <dbReference type="PROSITE-ProRule" id="PRU00335"/>
    </source>
</evidence>
<dbReference type="PROSITE" id="PS01081">
    <property type="entry name" value="HTH_TETR_1"/>
    <property type="match status" value="1"/>
</dbReference>
<keyword evidence="2" id="KW-0805">Transcription regulation</keyword>
<dbReference type="InterPro" id="IPR023772">
    <property type="entry name" value="DNA-bd_HTH_TetR-type_CS"/>
</dbReference>
<keyword evidence="8" id="KW-1185">Reference proteome</keyword>
<name>A0A417YWA7_9BACI</name>
<dbReference type="PRINTS" id="PR00455">
    <property type="entry name" value="HTHTETR"/>
</dbReference>
<dbReference type="Gene3D" id="1.10.357.10">
    <property type="entry name" value="Tetracycline Repressor, domain 2"/>
    <property type="match status" value="1"/>
</dbReference>
<dbReference type="GO" id="GO:0045892">
    <property type="term" value="P:negative regulation of DNA-templated transcription"/>
    <property type="evidence" value="ECO:0007669"/>
    <property type="project" value="UniProtKB-ARBA"/>
</dbReference>
<dbReference type="PANTHER" id="PTHR43479">
    <property type="entry name" value="ACREF/ENVCD OPERON REPRESSOR-RELATED"/>
    <property type="match status" value="1"/>
</dbReference>
<dbReference type="AlphaFoldDB" id="A0A417YWA7"/>
<sequence length="301" mass="34736">MNDRKQRVIQAAHQLFIEKGFQATSIQDILDNSGISKGTFYNYFPSKNELLIALITSIYKQLELERNELLVGKSHADREIFIKQLELHLKTNRANKLLYLFDEIMVSNDPVLKDFLKKNRLKSIDWLFQRFTDVFGEDKKTYLLDCAIMFMGMLQQNLKFNHLAYGPKASIHGIVRYSVERISHVVEEVSKTNEQLLDPILLEKWNSDRQTANHDFQQKLYLSIIALKKAVHKTNGENRYIELLDFIEGELSKSSEPREFLIESVLHTLDTFLRKDGNAPALKELEQLSAVILSNSSSGNG</sequence>
<evidence type="ECO:0000256" key="1">
    <source>
        <dbReference type="ARBA" id="ARBA00022491"/>
    </source>
</evidence>
<dbReference type="PROSITE" id="PS50977">
    <property type="entry name" value="HTH_TETR_2"/>
    <property type="match status" value="1"/>
</dbReference>
<keyword evidence="3 5" id="KW-0238">DNA-binding</keyword>
<dbReference type="Proteomes" id="UP000284416">
    <property type="component" value="Unassembled WGS sequence"/>
</dbReference>
<organism evidence="7 8">
    <name type="scientific">Neobacillus notoginsengisoli</name>
    <dbReference type="NCBI Taxonomy" id="1578198"/>
    <lineage>
        <taxon>Bacteria</taxon>
        <taxon>Bacillati</taxon>
        <taxon>Bacillota</taxon>
        <taxon>Bacilli</taxon>
        <taxon>Bacillales</taxon>
        <taxon>Bacillaceae</taxon>
        <taxon>Neobacillus</taxon>
    </lineage>
</organism>
<proteinExistence type="predicted"/>
<dbReference type="InterPro" id="IPR009057">
    <property type="entry name" value="Homeodomain-like_sf"/>
</dbReference>
<keyword evidence="4" id="KW-0804">Transcription</keyword>
<protein>
    <submittedName>
        <fullName evidence="7">TetR/AcrR family transcriptional regulator</fullName>
    </submittedName>
</protein>
<accession>A0A417YWA7</accession>
<dbReference type="RefSeq" id="WP_118920281.1">
    <property type="nucleotide sequence ID" value="NZ_QWEG01000004.1"/>
</dbReference>
<comment type="caution">
    <text evidence="7">The sequence shown here is derived from an EMBL/GenBank/DDBJ whole genome shotgun (WGS) entry which is preliminary data.</text>
</comment>
<dbReference type="FunFam" id="1.10.10.60:FF:000141">
    <property type="entry name" value="TetR family transcriptional regulator"/>
    <property type="match status" value="1"/>
</dbReference>
<dbReference type="SUPFAM" id="SSF46689">
    <property type="entry name" value="Homeodomain-like"/>
    <property type="match status" value="1"/>
</dbReference>
<dbReference type="GO" id="GO:0003677">
    <property type="term" value="F:DNA binding"/>
    <property type="evidence" value="ECO:0007669"/>
    <property type="project" value="UniProtKB-UniRule"/>
</dbReference>
<evidence type="ECO:0000256" key="2">
    <source>
        <dbReference type="ARBA" id="ARBA00023015"/>
    </source>
</evidence>
<evidence type="ECO:0000259" key="6">
    <source>
        <dbReference type="PROSITE" id="PS50977"/>
    </source>
</evidence>
<evidence type="ECO:0000256" key="3">
    <source>
        <dbReference type="ARBA" id="ARBA00023125"/>
    </source>
</evidence>
<dbReference type="PANTHER" id="PTHR43479:SF22">
    <property type="entry name" value="TRANSCRIPTIONAL REGULATOR, TETR FAMILY"/>
    <property type="match status" value="1"/>
</dbReference>
<dbReference type="InterPro" id="IPR050624">
    <property type="entry name" value="HTH-type_Tx_Regulator"/>
</dbReference>
<dbReference type="InterPro" id="IPR001647">
    <property type="entry name" value="HTH_TetR"/>
</dbReference>
<dbReference type="EMBL" id="QWEG01000004">
    <property type="protein sequence ID" value="RHW41699.1"/>
    <property type="molecule type" value="Genomic_DNA"/>
</dbReference>